<evidence type="ECO:0000313" key="9">
    <source>
        <dbReference type="Proteomes" id="UP000230837"/>
    </source>
</evidence>
<dbReference type="HAMAP" id="MF_01877">
    <property type="entry name" value="16SrRNA_methyltr_I"/>
    <property type="match status" value="1"/>
</dbReference>
<dbReference type="InterPro" id="IPR014776">
    <property type="entry name" value="4pyrrole_Mease_sub2"/>
</dbReference>
<comment type="catalytic activity">
    <reaction evidence="6">
        <text>cytidine(1402) in 16S rRNA + S-adenosyl-L-methionine = 2'-O-methylcytidine(1402) in 16S rRNA + S-adenosyl-L-homocysteine + H(+)</text>
        <dbReference type="Rhea" id="RHEA:42924"/>
        <dbReference type="Rhea" id="RHEA-COMP:10285"/>
        <dbReference type="Rhea" id="RHEA-COMP:10286"/>
        <dbReference type="ChEBI" id="CHEBI:15378"/>
        <dbReference type="ChEBI" id="CHEBI:57856"/>
        <dbReference type="ChEBI" id="CHEBI:59789"/>
        <dbReference type="ChEBI" id="CHEBI:74495"/>
        <dbReference type="ChEBI" id="CHEBI:82748"/>
        <dbReference type="EC" id="2.1.1.198"/>
    </reaction>
</comment>
<comment type="function">
    <text evidence="6">Catalyzes the 2'-O-methylation of the ribose of cytidine 1402 (C1402) in 16S rRNA.</text>
</comment>
<comment type="similarity">
    <text evidence="6">Belongs to the methyltransferase superfamily. RsmI family.</text>
</comment>
<evidence type="ECO:0000256" key="3">
    <source>
        <dbReference type="ARBA" id="ARBA00022603"/>
    </source>
</evidence>
<evidence type="ECO:0000256" key="4">
    <source>
        <dbReference type="ARBA" id="ARBA00022679"/>
    </source>
</evidence>
<dbReference type="PROSITE" id="PS01296">
    <property type="entry name" value="RSMI"/>
    <property type="match status" value="1"/>
</dbReference>
<dbReference type="SUPFAM" id="SSF53790">
    <property type="entry name" value="Tetrapyrrole methylase"/>
    <property type="match status" value="1"/>
</dbReference>
<keyword evidence="4 6" id="KW-0808">Transferase</keyword>
<dbReference type="InterPro" id="IPR008189">
    <property type="entry name" value="rRNA_ssu_MeTfrase_I"/>
</dbReference>
<accession>A0A2M7IMZ9</accession>
<evidence type="ECO:0000256" key="5">
    <source>
        <dbReference type="ARBA" id="ARBA00022691"/>
    </source>
</evidence>
<dbReference type="PANTHER" id="PTHR46111:SF1">
    <property type="entry name" value="RIBOSOMAL RNA SMALL SUBUNIT METHYLTRANSFERASE I"/>
    <property type="match status" value="1"/>
</dbReference>
<dbReference type="EC" id="2.1.1.198" evidence="6"/>
<sequence>MNIIENKNVGTLSIVATPIGNMEDITLRALRILGEVDYVLCEDTRVTGNLCKHHGIKAQLKRYDAHASEKTHHTIIADIKNGKDVALVSDAGTPSVSDPGVMLVREARVAGIRIDAIPGASSITTAVSIAGISGNQFSFLGFVPSKKGRETFFNNLELYDHPVIFLEATHRIIKTLESLAKKYPTATVYLGRELTKLHEEMLIDTPAKVLSILIDTPVKQKGEFVIILSLN</sequence>
<dbReference type="InterPro" id="IPR018063">
    <property type="entry name" value="SAM_MeTrfase_RsmI_CS"/>
</dbReference>
<dbReference type="EMBL" id="PFHR01000206">
    <property type="protein sequence ID" value="PIW96645.1"/>
    <property type="molecule type" value="Genomic_DNA"/>
</dbReference>
<protein>
    <recommendedName>
        <fullName evidence="6">Ribosomal RNA small subunit methyltransferase I</fullName>
        <ecNumber evidence="6">2.1.1.198</ecNumber>
    </recommendedName>
    <alternativeName>
        <fullName evidence="6">16S rRNA 2'-O-ribose C1402 methyltransferase</fullName>
    </alternativeName>
    <alternativeName>
        <fullName evidence="6">rRNA (cytidine-2'-O-)-methyltransferase RsmI</fullName>
    </alternativeName>
</protein>
<evidence type="ECO:0000259" key="7">
    <source>
        <dbReference type="Pfam" id="PF00590"/>
    </source>
</evidence>
<dbReference type="PIRSF" id="PIRSF005917">
    <property type="entry name" value="MTase_YraL"/>
    <property type="match status" value="1"/>
</dbReference>
<dbReference type="InterPro" id="IPR000878">
    <property type="entry name" value="4pyrrol_Mease"/>
</dbReference>
<feature type="domain" description="Tetrapyrrole methylase" evidence="7">
    <location>
        <begin position="11"/>
        <end position="205"/>
    </location>
</feature>
<dbReference type="Proteomes" id="UP000230837">
    <property type="component" value="Unassembled WGS sequence"/>
</dbReference>
<evidence type="ECO:0000256" key="1">
    <source>
        <dbReference type="ARBA" id="ARBA00022490"/>
    </source>
</evidence>
<proteinExistence type="inferred from homology"/>
<dbReference type="PANTHER" id="PTHR46111">
    <property type="entry name" value="RIBOSOMAL RNA SMALL SUBUNIT METHYLTRANSFERASE I"/>
    <property type="match status" value="1"/>
</dbReference>
<keyword evidence="2 6" id="KW-0698">rRNA processing</keyword>
<dbReference type="Pfam" id="PF00590">
    <property type="entry name" value="TP_methylase"/>
    <property type="match status" value="1"/>
</dbReference>
<reference evidence="9" key="1">
    <citation type="submission" date="2017-09" db="EMBL/GenBank/DDBJ databases">
        <title>Depth-based differentiation of microbial function through sediment-hosted aquifers and enrichment of novel symbionts in the deep terrestrial subsurface.</title>
        <authorList>
            <person name="Probst A.J."/>
            <person name="Ladd B."/>
            <person name="Jarett J.K."/>
            <person name="Geller-Mcgrath D.E."/>
            <person name="Sieber C.M.K."/>
            <person name="Emerson J.B."/>
            <person name="Anantharaman K."/>
            <person name="Thomas B.C."/>
            <person name="Malmstrom R."/>
            <person name="Stieglmeier M."/>
            <person name="Klingl A."/>
            <person name="Woyke T."/>
            <person name="Ryan C.M."/>
            <person name="Banfield J.F."/>
        </authorList>
    </citation>
    <scope>NUCLEOTIDE SEQUENCE [LARGE SCALE GENOMIC DNA]</scope>
</reference>
<dbReference type="InterPro" id="IPR014777">
    <property type="entry name" value="4pyrrole_Mease_sub1"/>
</dbReference>
<dbReference type="InterPro" id="IPR035996">
    <property type="entry name" value="4pyrrol_Methylase_sf"/>
</dbReference>
<dbReference type="Gene3D" id="3.30.950.10">
    <property type="entry name" value="Methyltransferase, Cobalt-precorrin-4 Transmethylase, Domain 2"/>
    <property type="match status" value="1"/>
</dbReference>
<keyword evidence="5 6" id="KW-0949">S-adenosyl-L-methionine</keyword>
<dbReference type="NCBIfam" id="TIGR00096">
    <property type="entry name" value="16S rRNA (cytidine(1402)-2'-O)-methyltransferase"/>
    <property type="match status" value="1"/>
</dbReference>
<organism evidence="8 9">
    <name type="scientific">Candidatus Kaiserbacteria bacterium CG_4_8_14_3_um_filter_38_9</name>
    <dbReference type="NCBI Taxonomy" id="1974599"/>
    <lineage>
        <taxon>Bacteria</taxon>
        <taxon>Candidatus Kaiseribacteriota</taxon>
    </lineage>
</organism>
<evidence type="ECO:0000256" key="6">
    <source>
        <dbReference type="HAMAP-Rule" id="MF_01877"/>
    </source>
</evidence>
<evidence type="ECO:0000256" key="2">
    <source>
        <dbReference type="ARBA" id="ARBA00022552"/>
    </source>
</evidence>
<comment type="subcellular location">
    <subcellularLocation>
        <location evidence="6">Cytoplasm</location>
    </subcellularLocation>
</comment>
<evidence type="ECO:0000313" key="8">
    <source>
        <dbReference type="EMBL" id="PIW96645.1"/>
    </source>
</evidence>
<comment type="caution">
    <text evidence="8">The sequence shown here is derived from an EMBL/GenBank/DDBJ whole genome shotgun (WGS) entry which is preliminary data.</text>
</comment>
<dbReference type="GO" id="GO:0005737">
    <property type="term" value="C:cytoplasm"/>
    <property type="evidence" value="ECO:0007669"/>
    <property type="project" value="UniProtKB-SubCell"/>
</dbReference>
<name>A0A2M7IMZ9_9BACT</name>
<gene>
    <name evidence="6 8" type="primary">rsmI</name>
    <name evidence="8" type="ORF">COZ82_03870</name>
</gene>
<dbReference type="GO" id="GO:0070677">
    <property type="term" value="F:rRNA (cytosine-2'-O-)-methyltransferase activity"/>
    <property type="evidence" value="ECO:0007669"/>
    <property type="project" value="UniProtKB-UniRule"/>
</dbReference>
<keyword evidence="3 6" id="KW-0489">Methyltransferase</keyword>
<dbReference type="CDD" id="cd11648">
    <property type="entry name" value="RsmI"/>
    <property type="match status" value="1"/>
</dbReference>
<dbReference type="AlphaFoldDB" id="A0A2M7IMZ9"/>
<dbReference type="FunFam" id="3.40.1010.10:FF:000007">
    <property type="entry name" value="Ribosomal RNA small subunit methyltransferase I"/>
    <property type="match status" value="1"/>
</dbReference>
<keyword evidence="1 6" id="KW-0963">Cytoplasm</keyword>
<dbReference type="Gene3D" id="3.40.1010.10">
    <property type="entry name" value="Cobalt-precorrin-4 Transmethylase, Domain 1"/>
    <property type="match status" value="1"/>
</dbReference>